<evidence type="ECO:0000256" key="10">
    <source>
        <dbReference type="SAM" id="MobiDB-lite"/>
    </source>
</evidence>
<keyword evidence="5" id="KW-0677">Repeat</keyword>
<dbReference type="Pfam" id="PF23231">
    <property type="entry name" value="HAT_Syf1_CNRKL1_C"/>
    <property type="match status" value="1"/>
</dbReference>
<gene>
    <name evidence="12" type="primary">Pdcd11</name>
    <name evidence="12" type="ORF">GTO92_0012446</name>
</gene>
<dbReference type="CDD" id="cd05693">
    <property type="entry name" value="S1_Rrp5_repeat_hs1_sc1"/>
    <property type="match status" value="1"/>
</dbReference>
<keyword evidence="13" id="KW-1185">Reference proteome</keyword>
<evidence type="ECO:0000256" key="8">
    <source>
        <dbReference type="ARBA" id="ARBA00023242"/>
    </source>
</evidence>
<dbReference type="InterPro" id="IPR007582">
    <property type="entry name" value="TFIID_NTD2"/>
</dbReference>
<dbReference type="InterPro" id="IPR011990">
    <property type="entry name" value="TPR-like_helical_dom_sf"/>
</dbReference>
<dbReference type="PANTHER" id="PTHR23270">
    <property type="entry name" value="PROGRAMMED CELL DEATH PROTEIN 11 PRE-RRNA PROCESSING PROTEIN RRP5"/>
    <property type="match status" value="1"/>
</dbReference>
<feature type="domain" description="S1 motif" evidence="11">
    <location>
        <begin position="1105"/>
        <end position="1176"/>
    </location>
</feature>
<evidence type="ECO:0000256" key="4">
    <source>
        <dbReference type="ARBA" id="ARBA00022574"/>
    </source>
</evidence>
<dbReference type="PROSITE" id="PS50126">
    <property type="entry name" value="S1"/>
    <property type="match status" value="10"/>
</dbReference>
<evidence type="ECO:0000313" key="12">
    <source>
        <dbReference type="EMBL" id="MBN3291458.1"/>
    </source>
</evidence>
<evidence type="ECO:0000256" key="1">
    <source>
        <dbReference type="ARBA" id="ARBA00004604"/>
    </source>
</evidence>
<feature type="region of interest" description="Disordered" evidence="10">
    <location>
        <begin position="1"/>
        <end position="42"/>
    </location>
</feature>
<keyword evidence="3" id="KW-0698">rRNA processing</keyword>
<feature type="domain" description="S1 motif" evidence="11">
    <location>
        <begin position="815"/>
        <end position="903"/>
    </location>
</feature>
<dbReference type="SUPFAM" id="SSF50249">
    <property type="entry name" value="Nucleic acid-binding proteins"/>
    <property type="match status" value="11"/>
</dbReference>
<dbReference type="InterPro" id="IPR015943">
    <property type="entry name" value="WD40/YVTN_repeat-like_dom_sf"/>
</dbReference>
<feature type="region of interest" description="Disordered" evidence="10">
    <location>
        <begin position="2152"/>
        <end position="2179"/>
    </location>
</feature>
<dbReference type="InterPro" id="IPR020472">
    <property type="entry name" value="WD40_PAC1"/>
</dbReference>
<feature type="domain" description="S1 motif" evidence="11">
    <location>
        <begin position="998"/>
        <end position="1062"/>
    </location>
</feature>
<feature type="non-terminal residue" evidence="12">
    <location>
        <position position="1"/>
    </location>
</feature>
<dbReference type="CDD" id="cd00200">
    <property type="entry name" value="WD40"/>
    <property type="match status" value="1"/>
</dbReference>
<dbReference type="SMART" id="SM00316">
    <property type="entry name" value="S1"/>
    <property type="match status" value="12"/>
</dbReference>
<dbReference type="InterPro" id="IPR036322">
    <property type="entry name" value="WD40_repeat_dom_sf"/>
</dbReference>
<dbReference type="InterPro" id="IPR055430">
    <property type="entry name" value="HAT_Syf1_CNRKL1_C"/>
</dbReference>
<dbReference type="InterPro" id="IPR003107">
    <property type="entry name" value="HAT"/>
</dbReference>
<comment type="caution">
    <text evidence="12">The sequence shown here is derived from an EMBL/GenBank/DDBJ whole genome shotgun (WGS) entry which is preliminary data.</text>
</comment>
<reference evidence="12" key="1">
    <citation type="journal article" date="2021" name="Cell">
        <title>Tracing the genetic footprints of vertebrate landing in non-teleost ray-finned fishes.</title>
        <authorList>
            <person name="Bi X."/>
            <person name="Wang K."/>
            <person name="Yang L."/>
            <person name="Pan H."/>
            <person name="Jiang H."/>
            <person name="Wei Q."/>
            <person name="Fang M."/>
            <person name="Yu H."/>
            <person name="Zhu C."/>
            <person name="Cai Y."/>
            <person name="He Y."/>
            <person name="Gan X."/>
            <person name="Zeng H."/>
            <person name="Yu D."/>
            <person name="Zhu Y."/>
            <person name="Jiang H."/>
            <person name="Qiu Q."/>
            <person name="Yang H."/>
            <person name="Zhang Y.E."/>
            <person name="Wang W."/>
            <person name="Zhu M."/>
            <person name="He S."/>
            <person name="Zhang G."/>
        </authorList>
    </citation>
    <scope>NUCLEOTIDE SEQUENCE</scope>
    <source>
        <strain evidence="12">Bchr_001</strain>
    </source>
</reference>
<dbReference type="Pfam" id="PF23459">
    <property type="entry name" value="S1_RRP5"/>
    <property type="match status" value="4"/>
</dbReference>
<dbReference type="EMBL" id="JAAWVN010012907">
    <property type="protein sequence ID" value="MBN3291458.1"/>
    <property type="molecule type" value="Genomic_DNA"/>
</dbReference>
<evidence type="ECO:0000313" key="13">
    <source>
        <dbReference type="Proteomes" id="UP001166052"/>
    </source>
</evidence>
<dbReference type="InterPro" id="IPR057302">
    <property type="entry name" value="Rrp5_S1"/>
</dbReference>
<dbReference type="SUPFAM" id="SSF160897">
    <property type="entry name" value="Taf5 N-terminal domain-like"/>
    <property type="match status" value="1"/>
</dbReference>
<feature type="repeat" description="WD" evidence="9">
    <location>
        <begin position="657"/>
        <end position="689"/>
    </location>
</feature>
<dbReference type="InterPro" id="IPR048059">
    <property type="entry name" value="Rrp5_S1_rpt_hs1_sc1"/>
</dbReference>
<feature type="domain" description="S1 motif" evidence="11">
    <location>
        <begin position="1292"/>
        <end position="1363"/>
    </location>
</feature>
<dbReference type="Pfam" id="PF00400">
    <property type="entry name" value="WD40"/>
    <property type="match status" value="6"/>
</dbReference>
<feature type="compositionally biased region" description="Acidic residues" evidence="10">
    <location>
        <begin position="334"/>
        <end position="345"/>
    </location>
</feature>
<keyword evidence="8" id="KW-0539">Nucleus</keyword>
<dbReference type="PROSITE" id="PS50294">
    <property type="entry name" value="WD_REPEATS_REGION"/>
    <property type="match status" value="5"/>
</dbReference>
<evidence type="ECO:0000256" key="9">
    <source>
        <dbReference type="PROSITE-ProRule" id="PRU00221"/>
    </source>
</evidence>
<feature type="repeat" description="WD" evidence="9">
    <location>
        <begin position="615"/>
        <end position="648"/>
    </location>
</feature>
<dbReference type="InterPro" id="IPR006594">
    <property type="entry name" value="LisH"/>
</dbReference>
<evidence type="ECO:0000256" key="3">
    <source>
        <dbReference type="ARBA" id="ARBA00022552"/>
    </source>
</evidence>
<feature type="compositionally biased region" description="Basic and acidic residues" evidence="10">
    <location>
        <begin position="2155"/>
        <end position="2166"/>
    </location>
</feature>
<feature type="compositionally biased region" description="Basic and acidic residues" evidence="10">
    <location>
        <begin position="2080"/>
        <end position="2093"/>
    </location>
</feature>
<keyword evidence="6" id="KW-0805">Transcription regulation</keyword>
<comment type="similarity">
    <text evidence="2">Belongs to the WD repeat TAF5 family.</text>
</comment>
<dbReference type="CDD" id="cd05697">
    <property type="entry name" value="S1_Rrp5_repeat_hs5"/>
    <property type="match status" value="1"/>
</dbReference>
<dbReference type="PRINTS" id="PR00320">
    <property type="entry name" value="GPROTEINBRPT"/>
</dbReference>
<feature type="repeat" description="WD" evidence="9">
    <location>
        <begin position="489"/>
        <end position="524"/>
    </location>
</feature>
<dbReference type="CDD" id="cd08044">
    <property type="entry name" value="TAF5_NTD2"/>
    <property type="match status" value="1"/>
</dbReference>
<dbReference type="CDD" id="cd04461">
    <property type="entry name" value="S1_Rrp5_repeat_hs8_sc7"/>
    <property type="match status" value="1"/>
</dbReference>
<feature type="domain" description="S1 motif" evidence="11">
    <location>
        <begin position="1969"/>
        <end position="2041"/>
    </location>
</feature>
<dbReference type="SMART" id="SM00386">
    <property type="entry name" value="HAT"/>
    <property type="match status" value="6"/>
</dbReference>
<dbReference type="CDD" id="cd05702">
    <property type="entry name" value="S1_Rrp5_repeat_hs11_sc8"/>
    <property type="match status" value="1"/>
</dbReference>
<feature type="region of interest" description="Disordered" evidence="10">
    <location>
        <begin position="334"/>
        <end position="385"/>
    </location>
</feature>
<feature type="compositionally biased region" description="Basic and acidic residues" evidence="10">
    <location>
        <begin position="9"/>
        <end position="21"/>
    </location>
</feature>
<sequence>MAAIPDGPVKSETELEVKPDSVNDIAGNPNVVQGIGGTPKTSPSVAATVASVTPPDITDRQTLLAVLQFLKKNKLLESEETLRKESGLCLDNEEQSGSVDGGSVCATGDAEGSDASLLSRVSGVTSAPAAAAVTGAPVPAKGDDQPDVSVVLSAYSQQGDPALYQVYYSGLKKFIESVLDCHRAELSQVFYPLFVHMYLELVYNQHEAEAKDFFDKFHGDQECYYQDDLRVLSGLTKKEHMKGNETLLDFRTSKFVLRISRDSYQLLKRHLQERQNNQIWNIIQEHLYIDIFDGMPRSKSQIDSMSGSLAGEARREANKAKVFYGLLKEPEIEVPLDDEDEEAENEEGKPKKKKPKKDSLGSKSKKQDPNAPQQNRIPLPELKDSDKLDKIMNMKEATKRIRLGPDSLPSICFYTFLNAYQGLTAVDFTDDSSLIAGGFADSTVRVWSVTPKKLRGVKSAADLSLIDKESDDVLERIMDEKTASESKILYGHSGPVYGTSFSPDRNYLLSCSEDGTVRLWSLQTFTCLVGYKGHNYPVWDTQFSPYGYYFVSGGHDRVARLWATDHYQPLRMFSGHLADVTSTRFHPNCNYVVTGSADRTIRLWDVLTGNCVRILTGHKGPIHSLAFSPNGKFLASGATDGRILLWDIGHGVMIGELKGHTDTIYALKFSRDGEILASGSMDNTVKLWDATKAFDDIETDDFTAATGHITLPENSQDILLGTYVTKSTAVEEMTSADEDFPRGGTFTNTTKLKGTKRPFEQDNLFEPYDSNEKKKKKDNSYENKKIAQKDKEVGASKLNDSKTVDILYFKNLVEGMLIMGCIKEVGDFELMVSLPCGLNGFVSVTNISDSYTKFLSDHVNTEEVMEEVLTLSHLFSPGMILRCTISSLGKTADGHNSIKLSINPKDVNKGLSSDCLTPGMVLSGSVASIEDHGFLIDIGIPGSKAFLRNLKVGQYLNCIIEEVKNEGRILRLSVSQSAISKAVALEKHGWTLSSLLPGLVVNAEIDKVSQNGLTVKFFSSFTGTVDFLHLDSETAGYNKGQQVKACILYIQPTSRAIGMSLRPYVLKPGTTIEPVTSERIGEVFKDCTIKKLYRNNGASLVLPDKTVVFAHGKVSSLQDYGMWVSITPYIRGLVPRTHLADIILKNPSKKYSPGDEVRCRVLDVNPVIKRMILTLKKTLVKSTFPIIDHYENAEPGMITHGVIVCIKNFGCIVCLYNNVKGLVPRNELSTEVVPNPEEMFYTGQVVKVKVLKCNPEEKKLLLSFKAASSGVSTNKMDVKKQTQTEEFDCNVGKIVEVEVLNKSENGLNVTILPQKIPAFLPLAHLSDHVTNCNILWEVLQVGDIISNVMCLNKSSQQIILSKKTLIKNSVEENDLPKDISDLHLGMLLIGFVRNIKPYGVFVEFPFGLIGLAPKSALSDKFVTDTSDFFQTGQTVVAKVTEIDVEKRRFLVNLQISQCTGEDDQNESLKLLFQCLKERSSVVDILNKRGDPTLDSVLLLSVGKKIEMVFEEESSDGTAYFKCSKVPGATVKAVKYHMQGVNVVPGQKVKPVVLHVDLLTSEVHVSLRNELLNCPVKELMLNSKHLATVQHVEKDFAIVSLEENGQLAAMPVTAHLNDCFRFQSESLTLGQTLNVSVKQLSKKSTGGLILVLREPDKFKNTTRVRKTSITKEVLPTGPKHSLNLGDVVVGTVKSIKPTSVLVTLENGITGRIHASEISESVTPGSFPSSLLKVGQKVTARVIGGRDCVTNRHLPITHPHFTFTMPELTVLPSKINSELKPEDIPVIDDVKTFEVGTEVVCFVIKYNSYSRCLHVEITGKVWGTAELLLMSLSPKDLKHPEKLFKLGQAIKATVVTSISGDRRLSVSVNGVKSLAEGTVTLATVSTINPNVGLILSLPFGKTGYVGLTDISDSYMSDPLKQFSLGQIVRCCVLGEENKKIRLSMRLSKVFPGNQSKIRDAEILSVANLNEGQIVRGFIKSISDKGIFVSLSRTVTGRVKFKYSTCYFLKDHTDYAKNIPLGMLVSAMVLEVDVKENKVELSILQKDTGEPDIFPPSLGFPLREPVKDKEKGEAFKKRKRKLEKQISDTKQTEQKKKGQQQLSEENDSGVEVFFREPIDDDDDDERKENLSHMSKACGFSWDVTLDTLQTFKMVQTEHSSEGEEETDHKPQKKTKRQMNQDKQLQEMELAKVERELMDPNRQPKCANDFDRLVLSSPDSSIVWLQYMAFHLHATEIEQARAVAERALKTISFREEQEKMNVWVALLNLENLYGTEESLNKVFERAVQYCEPLKVFQQLADIYIKSEKYEKAEMLYNTMLKRFRQEKSVWLNYAMFHFKQGQTNAAQRLLQRALKCLLNKDHIDTIVKFAQLEFRYGDAERARSMFESTLSNYPKRSDLWSVYIDMMIKHGSQEEVRAICERVIHMSLPAKKIKFFFKRYLEYEKKHGTAESVEAVKQKAMDYVEGKSTVP</sequence>
<keyword evidence="7" id="KW-0804">Transcription</keyword>
<feature type="region of interest" description="Disordered" evidence="10">
    <location>
        <begin position="2049"/>
        <end position="2126"/>
    </location>
</feature>
<dbReference type="Proteomes" id="UP001166052">
    <property type="component" value="Unassembled WGS sequence"/>
</dbReference>
<keyword evidence="4 9" id="KW-0853">WD repeat</keyword>
<dbReference type="PROSITE" id="PS50082">
    <property type="entry name" value="WD_REPEATS_2"/>
    <property type="match status" value="6"/>
</dbReference>
<dbReference type="Gene3D" id="1.25.40.500">
    <property type="entry name" value="TFIID subunit TAF5, NTD2 domain"/>
    <property type="match status" value="1"/>
</dbReference>
<dbReference type="Pfam" id="PF00575">
    <property type="entry name" value="S1"/>
    <property type="match status" value="3"/>
</dbReference>
<dbReference type="InterPro" id="IPR019775">
    <property type="entry name" value="WD40_repeat_CS"/>
</dbReference>
<dbReference type="InterPro" id="IPR048058">
    <property type="entry name" value="Rrp5_S1_rpt_hs11_sc8"/>
</dbReference>
<accession>A0ABS2YYJ4</accession>
<feature type="domain" description="S1 motif" evidence="11">
    <location>
        <begin position="1385"/>
        <end position="1454"/>
    </location>
</feature>
<name>A0ABS2YYJ4_POLSE</name>
<dbReference type="InterPro" id="IPR045209">
    <property type="entry name" value="Rrp5"/>
</dbReference>
<feature type="region of interest" description="Disordered" evidence="10">
    <location>
        <begin position="761"/>
        <end position="785"/>
    </location>
</feature>
<feature type="compositionally biased region" description="Basic and acidic residues" evidence="10">
    <location>
        <begin position="2061"/>
        <end position="2072"/>
    </location>
</feature>
<protein>
    <submittedName>
        <fullName evidence="12">RRP5 protein</fullName>
    </submittedName>
</protein>
<feature type="non-terminal residue" evidence="12">
    <location>
        <position position="2467"/>
    </location>
</feature>
<dbReference type="Gene3D" id="2.130.10.10">
    <property type="entry name" value="YVTN repeat-like/Quinoprotein amine dehydrogenase"/>
    <property type="match status" value="2"/>
</dbReference>
<evidence type="ECO:0000256" key="5">
    <source>
        <dbReference type="ARBA" id="ARBA00022737"/>
    </source>
</evidence>
<dbReference type="Gene3D" id="1.25.40.10">
    <property type="entry name" value="Tetratricopeptide repeat domain"/>
    <property type="match status" value="1"/>
</dbReference>
<dbReference type="InterPro" id="IPR001680">
    <property type="entry name" value="WD40_rpt"/>
</dbReference>
<feature type="repeat" description="WD" evidence="9">
    <location>
        <begin position="573"/>
        <end position="614"/>
    </location>
</feature>
<evidence type="ECO:0000256" key="2">
    <source>
        <dbReference type="ARBA" id="ARBA00009435"/>
    </source>
</evidence>
<feature type="domain" description="S1 motif" evidence="11">
    <location>
        <begin position="1196"/>
        <end position="1265"/>
    </location>
</feature>
<feature type="domain" description="S1 motif" evidence="11">
    <location>
        <begin position="919"/>
        <end position="988"/>
    </location>
</feature>
<evidence type="ECO:0000259" key="11">
    <source>
        <dbReference type="PROSITE" id="PS50126"/>
    </source>
</evidence>
<feature type="repeat" description="WD" evidence="9">
    <location>
        <begin position="531"/>
        <end position="572"/>
    </location>
</feature>
<comment type="subcellular location">
    <subcellularLocation>
        <location evidence="1">Nucleus</location>
        <location evidence="1">Nucleolus</location>
    </subcellularLocation>
</comment>
<dbReference type="PANTHER" id="PTHR23270:SF10">
    <property type="entry name" value="PROTEIN RRP5 HOMOLOG"/>
    <property type="match status" value="1"/>
</dbReference>
<dbReference type="SUPFAM" id="SSF48452">
    <property type="entry name" value="TPR-like"/>
    <property type="match status" value="2"/>
</dbReference>
<dbReference type="Gene3D" id="2.40.50.140">
    <property type="entry name" value="Nucleic acid-binding proteins"/>
    <property type="match status" value="8"/>
</dbReference>
<dbReference type="InterPro" id="IPR003029">
    <property type="entry name" value="S1_domain"/>
</dbReference>
<feature type="repeat" description="WD" evidence="9">
    <location>
        <begin position="416"/>
        <end position="449"/>
    </location>
</feature>
<dbReference type="CDD" id="cd05698">
    <property type="entry name" value="S1_Rrp5_repeat_hs6_sc5"/>
    <property type="match status" value="1"/>
</dbReference>
<proteinExistence type="inferred from homology"/>
<evidence type="ECO:0000256" key="7">
    <source>
        <dbReference type="ARBA" id="ARBA00023163"/>
    </source>
</evidence>
<feature type="domain" description="S1 motif" evidence="11">
    <location>
        <begin position="1875"/>
        <end position="1943"/>
    </location>
</feature>
<dbReference type="InterPro" id="IPR012340">
    <property type="entry name" value="NA-bd_OB-fold"/>
</dbReference>
<dbReference type="PROSITE" id="PS50896">
    <property type="entry name" value="LISH"/>
    <property type="match status" value="1"/>
</dbReference>
<evidence type="ECO:0000256" key="6">
    <source>
        <dbReference type="ARBA" id="ARBA00023015"/>
    </source>
</evidence>
<dbReference type="Pfam" id="PF04494">
    <property type="entry name" value="TFIID_NTD2"/>
    <property type="match status" value="1"/>
</dbReference>
<feature type="domain" description="S1 motif" evidence="11">
    <location>
        <begin position="1684"/>
        <end position="1757"/>
    </location>
</feature>
<dbReference type="SUPFAM" id="SSF50978">
    <property type="entry name" value="WD40 repeat-like"/>
    <property type="match status" value="1"/>
</dbReference>
<dbReference type="PROSITE" id="PS00678">
    <property type="entry name" value="WD_REPEATS_1"/>
    <property type="match status" value="2"/>
</dbReference>
<dbReference type="InterPro" id="IPR037264">
    <property type="entry name" value="TFIID_NTD2_sf"/>
</dbReference>
<dbReference type="SMART" id="SM00320">
    <property type="entry name" value="WD40"/>
    <property type="match status" value="6"/>
</dbReference>
<organism evidence="12 13">
    <name type="scientific">Polypterus senegalus</name>
    <name type="common">Senegal bichir</name>
    <dbReference type="NCBI Taxonomy" id="55291"/>
    <lineage>
        <taxon>Eukaryota</taxon>
        <taxon>Metazoa</taxon>
        <taxon>Chordata</taxon>
        <taxon>Craniata</taxon>
        <taxon>Vertebrata</taxon>
        <taxon>Euteleostomi</taxon>
        <taxon>Actinopterygii</taxon>
        <taxon>Polypteriformes</taxon>
        <taxon>Polypteridae</taxon>
        <taxon>Polypterus</taxon>
    </lineage>
</organism>
<feature type="compositionally biased region" description="Basic and acidic residues" evidence="10">
    <location>
        <begin position="357"/>
        <end position="368"/>
    </location>
</feature>